<evidence type="ECO:0000256" key="1">
    <source>
        <dbReference type="SAM" id="SignalP"/>
    </source>
</evidence>
<accession>A0A327RL83</accession>
<organism evidence="2 3">
    <name type="scientific">Olleya aquimaris</name>
    <dbReference type="NCBI Taxonomy" id="639310"/>
    <lineage>
        <taxon>Bacteria</taxon>
        <taxon>Pseudomonadati</taxon>
        <taxon>Bacteroidota</taxon>
        <taxon>Flavobacteriia</taxon>
        <taxon>Flavobacteriales</taxon>
        <taxon>Flavobacteriaceae</taxon>
    </lineage>
</organism>
<evidence type="ECO:0000313" key="2">
    <source>
        <dbReference type="EMBL" id="RAJ16928.1"/>
    </source>
</evidence>
<dbReference type="OrthoDB" id="1143555at2"/>
<name>A0A327RL83_9FLAO</name>
<feature type="chain" id="PRO_5016334606" evidence="1">
    <location>
        <begin position="23"/>
        <end position="180"/>
    </location>
</feature>
<sequence>MKTPLKFVFTLLCLSLVLISCKDENSIQTYFVDHQELPEFTSFDVSAKLVDFSKANLTEEEQTAYESIRKLDVLAYRVNEDTKDKYQQELNKAKKVFKNPKYDELMEFKDSGVSVTINTIGEEDTVDEFLVLASSKDTGFTVIRVLGDDMKPEALIKLTNKLQNADVDQGQLKNLMDFFK</sequence>
<dbReference type="InterPro" id="IPR025348">
    <property type="entry name" value="DUF4252"/>
</dbReference>
<keyword evidence="3" id="KW-1185">Reference proteome</keyword>
<comment type="caution">
    <text evidence="2">The sequence shown here is derived from an EMBL/GenBank/DDBJ whole genome shotgun (WGS) entry which is preliminary data.</text>
</comment>
<reference evidence="2 3" key="1">
    <citation type="submission" date="2018-06" db="EMBL/GenBank/DDBJ databases">
        <title>Genomic Encyclopedia of Archaeal and Bacterial Type Strains, Phase II (KMG-II): from individual species to whole genera.</title>
        <authorList>
            <person name="Goeker M."/>
        </authorList>
    </citation>
    <scope>NUCLEOTIDE SEQUENCE [LARGE SCALE GENOMIC DNA]</scope>
    <source>
        <strain evidence="2 3">DSM 24464</strain>
    </source>
</reference>
<dbReference type="EMBL" id="QLLO01000002">
    <property type="protein sequence ID" value="RAJ16928.1"/>
    <property type="molecule type" value="Genomic_DNA"/>
</dbReference>
<protein>
    <submittedName>
        <fullName evidence="2">Uncharacterized protein DUF4252</fullName>
    </submittedName>
</protein>
<keyword evidence="1" id="KW-0732">Signal</keyword>
<gene>
    <name evidence="2" type="ORF">LY08_00705</name>
</gene>
<dbReference type="RefSeq" id="WP_111659048.1">
    <property type="nucleotide sequence ID" value="NZ_QLLO01000002.1"/>
</dbReference>
<dbReference type="PROSITE" id="PS51257">
    <property type="entry name" value="PROKAR_LIPOPROTEIN"/>
    <property type="match status" value="1"/>
</dbReference>
<proteinExistence type="predicted"/>
<dbReference type="AlphaFoldDB" id="A0A327RL83"/>
<evidence type="ECO:0000313" key="3">
    <source>
        <dbReference type="Proteomes" id="UP000248703"/>
    </source>
</evidence>
<dbReference type="Proteomes" id="UP000248703">
    <property type="component" value="Unassembled WGS sequence"/>
</dbReference>
<dbReference type="Pfam" id="PF14060">
    <property type="entry name" value="DUF4252"/>
    <property type="match status" value="1"/>
</dbReference>
<feature type="signal peptide" evidence="1">
    <location>
        <begin position="1"/>
        <end position="22"/>
    </location>
</feature>